<reference evidence="1" key="1">
    <citation type="submission" date="2020-02" db="EMBL/GenBank/DDBJ databases">
        <authorList>
            <person name="Meier V. D."/>
        </authorList>
    </citation>
    <scope>NUCLEOTIDE SEQUENCE</scope>
    <source>
        <strain evidence="1">AVDCRST_MAG59</strain>
    </source>
</reference>
<feature type="non-terminal residue" evidence="1">
    <location>
        <position position="1"/>
    </location>
</feature>
<dbReference type="EMBL" id="CADCWF010000197">
    <property type="protein sequence ID" value="CAA9565227.1"/>
    <property type="molecule type" value="Genomic_DNA"/>
</dbReference>
<sequence length="45" mass="4863">PAVRHSLWAEASLTTSPLGRDTVKVSRAVLARLTDHVCYTNGPKS</sequence>
<proteinExistence type="predicted"/>
<gene>
    <name evidence="1" type="ORF">AVDCRST_MAG59-2947</name>
</gene>
<protein>
    <submittedName>
        <fullName evidence="1">Uncharacterized protein</fullName>
    </submittedName>
</protein>
<dbReference type="AlphaFoldDB" id="A0A6J4V2U5"/>
<accession>A0A6J4V2U5</accession>
<evidence type="ECO:0000313" key="1">
    <source>
        <dbReference type="EMBL" id="CAA9565227.1"/>
    </source>
</evidence>
<organism evidence="1">
    <name type="scientific">uncultured Thermomicrobiales bacterium</name>
    <dbReference type="NCBI Taxonomy" id="1645740"/>
    <lineage>
        <taxon>Bacteria</taxon>
        <taxon>Pseudomonadati</taxon>
        <taxon>Thermomicrobiota</taxon>
        <taxon>Thermomicrobia</taxon>
        <taxon>Thermomicrobiales</taxon>
        <taxon>environmental samples</taxon>
    </lineage>
</organism>
<name>A0A6J4V2U5_9BACT</name>